<feature type="region of interest" description="Disordered" evidence="1">
    <location>
        <begin position="415"/>
        <end position="487"/>
    </location>
</feature>
<dbReference type="EMBL" id="BK015536">
    <property type="protein sequence ID" value="DAE11759.1"/>
    <property type="molecule type" value="Genomic_DNA"/>
</dbReference>
<evidence type="ECO:0000256" key="1">
    <source>
        <dbReference type="SAM" id="MobiDB-lite"/>
    </source>
</evidence>
<evidence type="ECO:0000313" key="2">
    <source>
        <dbReference type="EMBL" id="DAE11759.1"/>
    </source>
</evidence>
<protein>
    <submittedName>
        <fullName evidence="2">Uncharacterized protein</fullName>
    </submittedName>
</protein>
<accession>A0A8S5PXL2</accession>
<sequence>MGRGGYASLAGAAPINSFGQDFLGGAAAGEKMRQVVGDIQINDRLKQIGDAVTQAGGSIDGIDPTLFSDPVGLRALGEYTTQYNSSQEGLQKAWKNHDQAIMRMFETTTYAPQAFKQSGDPSILDQASDKLGLPYQTQYNPETKRHEVMYAGRFGPEATGQSFTSEELSNLYGGLAKDPKRFSQLAFQYSLATMRQNEDYLKDPSKWLYDNDGKTVFVPRKMMTANGFRSGYIVTDTANKTSKFMTNEELQQAGVFPKDLQTMKGLFDMEKGRADMANDKVRLGYEGQRVSQGWATHNLNRERFEYEKGDGLIPGMPGINRKGFKKTMDADFNQWMAAAGYAEKNGVFYKPEYNKDGSIAVDDEGKPKLRAMSPAEVGEARAEHQQDFVKRYTGQSAPGQGGDVGNIILSRGLEYKGGKPSVPPAGNGGNIPSQGKTSTEQPARLGGGMFGNSVGPTDKPQRAEDAKLSGAMPGTAASSSTQEKERILPPKGSVWERMPDKYEAYTKVFGKRPDKVKPALAVKELDAELERLAEEKLREGMDRPNWWEADLRGLGSEGALKPAIEKAKQFIMDEILTSKGYYSSQS</sequence>
<proteinExistence type="predicted"/>
<feature type="compositionally biased region" description="Polar residues" evidence="1">
    <location>
        <begin position="430"/>
        <end position="441"/>
    </location>
</feature>
<organism evidence="2">
    <name type="scientific">Podoviridae sp. ctIlO27</name>
    <dbReference type="NCBI Taxonomy" id="2825238"/>
    <lineage>
        <taxon>Viruses</taxon>
        <taxon>Duplodnaviria</taxon>
        <taxon>Heunggongvirae</taxon>
        <taxon>Uroviricota</taxon>
        <taxon>Caudoviricetes</taxon>
    </lineage>
</organism>
<name>A0A8S5PXL2_9CAUD</name>
<feature type="region of interest" description="Disordered" evidence="1">
    <location>
        <begin position="357"/>
        <end position="384"/>
    </location>
</feature>
<reference evidence="2" key="1">
    <citation type="journal article" date="2021" name="Proc. Natl. Acad. Sci. U.S.A.">
        <title>A Catalog of Tens of Thousands of Viruses from Human Metagenomes Reveals Hidden Associations with Chronic Diseases.</title>
        <authorList>
            <person name="Tisza M.J."/>
            <person name="Buck C.B."/>
        </authorList>
    </citation>
    <scope>NUCLEOTIDE SEQUENCE</scope>
    <source>
        <strain evidence="2">CtIlO27</strain>
    </source>
</reference>